<reference evidence="1" key="1">
    <citation type="submission" date="2014-09" db="EMBL/GenBank/DDBJ databases">
        <authorList>
            <person name="Magalhaes I.L.F."/>
            <person name="Oliveira U."/>
            <person name="Santos F.R."/>
            <person name="Vidigal T.H.D.A."/>
            <person name="Brescovit A.D."/>
            <person name="Santos A.J."/>
        </authorList>
    </citation>
    <scope>NUCLEOTIDE SEQUENCE</scope>
    <source>
        <tissue evidence="1">Shoot tissue taken approximately 20 cm above the soil surface</tissue>
    </source>
</reference>
<sequence>MPSAAGRATKLLYLL</sequence>
<accession>A0A0A9G0N5</accession>
<dbReference type="EMBL" id="GBRH01183703">
    <property type="protein sequence ID" value="JAE14193.1"/>
    <property type="molecule type" value="Transcribed_RNA"/>
</dbReference>
<name>A0A0A9G0N5_ARUDO</name>
<organism evidence="1">
    <name type="scientific">Arundo donax</name>
    <name type="common">Giant reed</name>
    <name type="synonym">Donax arundinaceus</name>
    <dbReference type="NCBI Taxonomy" id="35708"/>
    <lineage>
        <taxon>Eukaryota</taxon>
        <taxon>Viridiplantae</taxon>
        <taxon>Streptophyta</taxon>
        <taxon>Embryophyta</taxon>
        <taxon>Tracheophyta</taxon>
        <taxon>Spermatophyta</taxon>
        <taxon>Magnoliopsida</taxon>
        <taxon>Liliopsida</taxon>
        <taxon>Poales</taxon>
        <taxon>Poaceae</taxon>
        <taxon>PACMAD clade</taxon>
        <taxon>Arundinoideae</taxon>
        <taxon>Arundineae</taxon>
        <taxon>Arundo</taxon>
    </lineage>
</organism>
<reference evidence="1" key="2">
    <citation type="journal article" date="2015" name="Data Brief">
        <title>Shoot transcriptome of the giant reed, Arundo donax.</title>
        <authorList>
            <person name="Barrero R.A."/>
            <person name="Guerrero F.D."/>
            <person name="Moolhuijzen P."/>
            <person name="Goolsby J.A."/>
            <person name="Tidwell J."/>
            <person name="Bellgard S.E."/>
            <person name="Bellgard M.I."/>
        </authorList>
    </citation>
    <scope>NUCLEOTIDE SEQUENCE</scope>
    <source>
        <tissue evidence="1">Shoot tissue taken approximately 20 cm above the soil surface</tissue>
    </source>
</reference>
<protein>
    <submittedName>
        <fullName evidence="1">Uncharacterized protein</fullName>
    </submittedName>
</protein>
<evidence type="ECO:0000313" key="1">
    <source>
        <dbReference type="EMBL" id="JAE14193.1"/>
    </source>
</evidence>
<proteinExistence type="predicted"/>